<dbReference type="EMBL" id="JAAPAO010000296">
    <property type="protein sequence ID" value="KAF4664128.1"/>
    <property type="molecule type" value="Genomic_DNA"/>
</dbReference>
<feature type="coiled-coil region" evidence="1">
    <location>
        <begin position="340"/>
        <end position="367"/>
    </location>
</feature>
<protein>
    <submittedName>
        <fullName evidence="3">Uncharacterized protein</fullName>
    </submittedName>
</protein>
<dbReference type="Proteomes" id="UP000591131">
    <property type="component" value="Unassembled WGS sequence"/>
</dbReference>
<name>A0A7J6LXV5_PERCH</name>
<accession>A0A7J6LXV5</accession>
<reference evidence="3 4" key="1">
    <citation type="submission" date="2020-04" db="EMBL/GenBank/DDBJ databases">
        <title>Perkinsus chesapeaki whole genome sequence.</title>
        <authorList>
            <person name="Bogema D.R."/>
        </authorList>
    </citation>
    <scope>NUCLEOTIDE SEQUENCE [LARGE SCALE GENOMIC DNA]</scope>
    <source>
        <strain evidence="3">ATCC PRA-425</strain>
    </source>
</reference>
<evidence type="ECO:0000313" key="3">
    <source>
        <dbReference type="EMBL" id="KAF4664128.1"/>
    </source>
</evidence>
<evidence type="ECO:0000313" key="4">
    <source>
        <dbReference type="Proteomes" id="UP000591131"/>
    </source>
</evidence>
<comment type="caution">
    <text evidence="3">The sequence shown here is derived from an EMBL/GenBank/DDBJ whole genome shotgun (WGS) entry which is preliminary data.</text>
</comment>
<proteinExistence type="predicted"/>
<sequence length="391" mass="43741">MKRMVRGLTRAATGSGHRRHDKSSSHHQPSEQESTGELLERTRRLEEELAAAKDTVEVQKEQLDKSLVEYTSALQRIVSLEKALESMKEVQDENEHLQERVLELIYEEQDKGPSVVITQTFGDISIEEAARLLDGENGTHKERVPTEGADILEGVDYSKLILIEDPAGSSRKWYGEAGLQDLLRDLRYENEQLKTTLSPSKDASEDVNCQISQPSQLHRQIAELEQDAKYLADRERLAAKQHAKEKATLLEKIAHLEAAASRCGACEASTTDGGLPGKRARTANSADTIEDLEGHILTAIEEHLTRRENHLDRALGFTIASRMLQTANSEHSGETSWETIAEKTTRLRQLEQEVEIKTKLCDQLALRLADSQSIRHITGLSEKAHLHAALL</sequence>
<evidence type="ECO:0000256" key="1">
    <source>
        <dbReference type="SAM" id="Coils"/>
    </source>
</evidence>
<keyword evidence="4" id="KW-1185">Reference proteome</keyword>
<organism evidence="3 4">
    <name type="scientific">Perkinsus chesapeaki</name>
    <name type="common">Clam parasite</name>
    <name type="synonym">Perkinsus andrewsi</name>
    <dbReference type="NCBI Taxonomy" id="330153"/>
    <lineage>
        <taxon>Eukaryota</taxon>
        <taxon>Sar</taxon>
        <taxon>Alveolata</taxon>
        <taxon>Perkinsozoa</taxon>
        <taxon>Perkinsea</taxon>
        <taxon>Perkinsida</taxon>
        <taxon>Perkinsidae</taxon>
        <taxon>Perkinsus</taxon>
    </lineage>
</organism>
<gene>
    <name evidence="3" type="ORF">FOL47_005293</name>
</gene>
<dbReference type="AlphaFoldDB" id="A0A7J6LXV5"/>
<evidence type="ECO:0000256" key="2">
    <source>
        <dbReference type="SAM" id="MobiDB-lite"/>
    </source>
</evidence>
<dbReference type="OrthoDB" id="434504at2759"/>
<keyword evidence="1" id="KW-0175">Coiled coil</keyword>
<feature type="region of interest" description="Disordered" evidence="2">
    <location>
        <begin position="1"/>
        <end position="38"/>
    </location>
</feature>